<feature type="region of interest" description="Disordered" evidence="8">
    <location>
        <begin position="530"/>
        <end position="568"/>
    </location>
</feature>
<evidence type="ECO:0000256" key="2">
    <source>
        <dbReference type="ARBA" id="ARBA00022473"/>
    </source>
</evidence>
<feature type="non-terminal residue" evidence="10">
    <location>
        <position position="568"/>
    </location>
</feature>
<dbReference type="InterPro" id="IPR048351">
    <property type="entry name" value="SOK_DIX"/>
</dbReference>
<feature type="compositionally biased region" description="Basic and acidic residues" evidence="8">
    <location>
        <begin position="418"/>
        <end position="429"/>
    </location>
</feature>
<reference evidence="10" key="1">
    <citation type="submission" date="2017-07" db="EMBL/GenBank/DDBJ databases">
        <title>Taro Niue Genome Assembly and Annotation.</title>
        <authorList>
            <person name="Atibalentja N."/>
            <person name="Keating K."/>
            <person name="Fields C.J."/>
        </authorList>
    </citation>
    <scope>NUCLEOTIDE SEQUENCE</scope>
    <source>
        <strain evidence="10">Niue_2</strain>
        <tissue evidence="10">Leaf</tissue>
    </source>
</reference>
<protein>
    <recommendedName>
        <fullName evidence="9">SOSEKI DIX-like domain-containing protein</fullName>
    </recommendedName>
</protein>
<evidence type="ECO:0000256" key="3">
    <source>
        <dbReference type="ARBA" id="ARBA00022475"/>
    </source>
</evidence>
<evidence type="ECO:0000313" key="11">
    <source>
        <dbReference type="Proteomes" id="UP000652761"/>
    </source>
</evidence>
<dbReference type="Pfam" id="PF06136">
    <property type="entry name" value="SOK"/>
    <property type="match status" value="1"/>
</dbReference>
<keyword evidence="5" id="KW-0472">Membrane</keyword>
<evidence type="ECO:0000256" key="7">
    <source>
        <dbReference type="ARBA" id="ARBA00024211"/>
    </source>
</evidence>
<dbReference type="Proteomes" id="UP000652761">
    <property type="component" value="Unassembled WGS sequence"/>
</dbReference>
<keyword evidence="6" id="KW-0131">Cell cycle</keyword>
<feature type="region of interest" description="Disordered" evidence="8">
    <location>
        <begin position="221"/>
        <end position="266"/>
    </location>
</feature>
<name>A0A843X2Y0_COLES</name>
<proteinExistence type="inferred from homology"/>
<dbReference type="PANTHER" id="PTHR31083:SF4">
    <property type="entry name" value="PROTEIN SOSEKI 4-RELATED"/>
    <property type="match status" value="1"/>
</dbReference>
<dbReference type="AlphaFoldDB" id="A0A843X2Y0"/>
<evidence type="ECO:0000313" key="10">
    <source>
        <dbReference type="EMBL" id="MQM13858.1"/>
    </source>
</evidence>
<dbReference type="GO" id="GO:0051258">
    <property type="term" value="P:protein polymerization"/>
    <property type="evidence" value="ECO:0007669"/>
    <property type="project" value="UniProtKB-ARBA"/>
</dbReference>
<dbReference type="InterPro" id="IPR010369">
    <property type="entry name" value="SOK"/>
</dbReference>
<feature type="region of interest" description="Disordered" evidence="8">
    <location>
        <begin position="284"/>
        <end position="378"/>
    </location>
</feature>
<feature type="compositionally biased region" description="Low complexity" evidence="8">
    <location>
        <begin position="225"/>
        <end position="242"/>
    </location>
</feature>
<dbReference type="OrthoDB" id="1280899at2759"/>
<gene>
    <name evidence="10" type="ORF">Taro_046788</name>
</gene>
<dbReference type="GO" id="GO:0051301">
    <property type="term" value="P:cell division"/>
    <property type="evidence" value="ECO:0007669"/>
    <property type="project" value="UniProtKB-KW"/>
</dbReference>
<dbReference type="EMBL" id="NMUH01005859">
    <property type="protein sequence ID" value="MQM13858.1"/>
    <property type="molecule type" value="Genomic_DNA"/>
</dbReference>
<dbReference type="PANTHER" id="PTHR31083">
    <property type="entry name" value="UPSTREAM OF FLC PROTEIN (DUF966)"/>
    <property type="match status" value="1"/>
</dbReference>
<comment type="similarity">
    <text evidence="7">Belongs to the SOSEKI family.</text>
</comment>
<keyword evidence="2" id="KW-0217">Developmental protein</keyword>
<feature type="region of interest" description="Disordered" evidence="8">
    <location>
        <begin position="416"/>
        <end position="436"/>
    </location>
</feature>
<comment type="subcellular location">
    <subcellularLocation>
        <location evidence="1">Cell membrane</location>
        <topology evidence="1">Peripheral membrane protein</topology>
        <orientation evidence="1">Cytoplasmic side</orientation>
    </subcellularLocation>
</comment>
<evidence type="ECO:0000256" key="4">
    <source>
        <dbReference type="ARBA" id="ARBA00022618"/>
    </source>
</evidence>
<evidence type="ECO:0000259" key="9">
    <source>
        <dbReference type="Pfam" id="PF06136"/>
    </source>
</evidence>
<keyword evidence="3" id="KW-1003">Cell membrane</keyword>
<evidence type="ECO:0000256" key="8">
    <source>
        <dbReference type="SAM" id="MobiDB-lite"/>
    </source>
</evidence>
<feature type="compositionally biased region" description="Basic and acidic residues" evidence="8">
    <location>
        <begin position="297"/>
        <end position="323"/>
    </location>
</feature>
<keyword evidence="4" id="KW-0132">Cell division</keyword>
<comment type="caution">
    <text evidence="10">The sequence shown here is derived from an EMBL/GenBank/DDBJ whole genome shotgun (WGS) entry which is preliminary data.</text>
</comment>
<feature type="domain" description="SOSEKI DIX-like" evidence="9">
    <location>
        <begin position="129"/>
        <end position="217"/>
    </location>
</feature>
<evidence type="ECO:0000256" key="5">
    <source>
        <dbReference type="ARBA" id="ARBA00023136"/>
    </source>
</evidence>
<evidence type="ECO:0000256" key="1">
    <source>
        <dbReference type="ARBA" id="ARBA00004413"/>
    </source>
</evidence>
<sequence length="568" mass="61937">LLCSPCILFLSPDKASLQNTLFSLPRCPFAFAYSVPAGCLLHYPQRQVGGRPPHPPSAMLPVLAPFISCLVLSGYWVPGEMAVTSRGRTLELPRQWRDRETSPERTKVWTEPKPKVPAAAAPAAAERKVPVVYYLSRNGHLEHPHFMEVTLSSADGLYLRDVVNRLNYLRGKGMATMYAWSSKRSYKNGFVWHDLTGDDFIHPVHGHEYVLKGSELLHGLDGSPSSRDTSCTTSATSSSSSDKSLDVPKSYQDDTDSAPPTCKKTPWQSFDLNEYKVYKADSSADATLKAADASTQTDDRRQCRRALVRDDRCRPGDVPKPEEEINPTTELGRDEISPPPSSSSPETLETLIKADVRAGASDRATQDPDQAPGAHHPSGRVRASAVLMHLISCGSLSVKDHGGFSLVSQYRVRLPRGRGPEASDHRPRQPEVAVDRASFPAVSLEDKEYFSGSVIETKKKAAEGAGELASLKRSSSFNADSHMVPSPIKKRAHGEGYGAPPCILCWPLFDSTPSSKLDLAEKEVDGVRAKCIPRRPSKASIARRDGGNKGSSSARSTDGAKQPSEPRT</sequence>
<dbReference type="GO" id="GO:0005886">
    <property type="term" value="C:plasma membrane"/>
    <property type="evidence" value="ECO:0007669"/>
    <property type="project" value="UniProtKB-SubCell"/>
</dbReference>
<accession>A0A843X2Y0</accession>
<evidence type="ECO:0000256" key="6">
    <source>
        <dbReference type="ARBA" id="ARBA00023306"/>
    </source>
</evidence>
<keyword evidence="11" id="KW-1185">Reference proteome</keyword>
<organism evidence="10 11">
    <name type="scientific">Colocasia esculenta</name>
    <name type="common">Wild taro</name>
    <name type="synonym">Arum esculentum</name>
    <dbReference type="NCBI Taxonomy" id="4460"/>
    <lineage>
        <taxon>Eukaryota</taxon>
        <taxon>Viridiplantae</taxon>
        <taxon>Streptophyta</taxon>
        <taxon>Embryophyta</taxon>
        <taxon>Tracheophyta</taxon>
        <taxon>Spermatophyta</taxon>
        <taxon>Magnoliopsida</taxon>
        <taxon>Liliopsida</taxon>
        <taxon>Araceae</taxon>
        <taxon>Aroideae</taxon>
        <taxon>Colocasieae</taxon>
        <taxon>Colocasia</taxon>
    </lineage>
</organism>